<comment type="function">
    <text evidence="8">Also involved in hydrogenase metallocenter assembly, probably by participating in the nickel insertion step. This function in hydrogenase biosynthesis requires chaperone activity and the presence of the metal-binding domain, but not PPIase activity.</text>
</comment>
<sequence>MTQAKSGDTVKIHYKGKFDDGSVFDSSEGRDPLEFEIGSGNIITGVEEAVVGMQPEETKEATIPPEKGYGEYRDDMVIEVEKTQFPEHIDPEPGQQLELQQPDGQKVTVTVTNVGEEKVTLDANHPLAGKDLNFEITLQEIL</sequence>
<keyword evidence="7 9" id="KW-0413">Isomerase</keyword>
<gene>
    <name evidence="12" type="ORF">HNR65_003259</name>
</gene>
<dbReference type="PANTHER" id="PTHR47861">
    <property type="entry name" value="FKBP-TYPE PEPTIDYL-PROLYL CIS-TRANS ISOMERASE SLYD"/>
    <property type="match status" value="1"/>
</dbReference>
<dbReference type="InterPro" id="IPR046357">
    <property type="entry name" value="PPIase_dom_sf"/>
</dbReference>
<evidence type="ECO:0000313" key="12">
    <source>
        <dbReference type="EMBL" id="MBA2882903.1"/>
    </source>
</evidence>
<keyword evidence="6" id="KW-0143">Chaperone</keyword>
<evidence type="ECO:0000256" key="7">
    <source>
        <dbReference type="ARBA" id="ARBA00023235"/>
    </source>
</evidence>
<evidence type="ECO:0000256" key="1">
    <source>
        <dbReference type="ARBA" id="ARBA00000971"/>
    </source>
</evidence>
<dbReference type="GO" id="GO:0042026">
    <property type="term" value="P:protein refolding"/>
    <property type="evidence" value="ECO:0007669"/>
    <property type="project" value="UniProtKB-ARBA"/>
</dbReference>
<keyword evidence="13" id="KW-1185">Reference proteome</keyword>
<keyword evidence="5 9" id="KW-0697">Rotamase</keyword>
<accession>A0A7W0HM26</accession>
<comment type="similarity">
    <text evidence="3 10">Belongs to the FKBP-type PPIase family.</text>
</comment>
<dbReference type="Pfam" id="PF00254">
    <property type="entry name" value="FKBP_C"/>
    <property type="match status" value="1"/>
</dbReference>
<dbReference type="GO" id="GO:0005737">
    <property type="term" value="C:cytoplasm"/>
    <property type="evidence" value="ECO:0007669"/>
    <property type="project" value="UniProtKB-SubCell"/>
</dbReference>
<dbReference type="Proteomes" id="UP000525298">
    <property type="component" value="Unassembled WGS sequence"/>
</dbReference>
<evidence type="ECO:0000256" key="9">
    <source>
        <dbReference type="PROSITE-ProRule" id="PRU00277"/>
    </source>
</evidence>
<dbReference type="PROSITE" id="PS50059">
    <property type="entry name" value="FKBP_PPIASE"/>
    <property type="match status" value="1"/>
</dbReference>
<evidence type="ECO:0000259" key="11">
    <source>
        <dbReference type="PROSITE" id="PS50059"/>
    </source>
</evidence>
<organism evidence="12 13">
    <name type="scientific">Desulfosalsimonas propionicica</name>
    <dbReference type="NCBI Taxonomy" id="332175"/>
    <lineage>
        <taxon>Bacteria</taxon>
        <taxon>Pseudomonadati</taxon>
        <taxon>Thermodesulfobacteriota</taxon>
        <taxon>Desulfobacteria</taxon>
        <taxon>Desulfobacterales</taxon>
        <taxon>Desulfosalsimonadaceae</taxon>
        <taxon>Desulfosalsimonas</taxon>
    </lineage>
</organism>
<comment type="catalytic activity">
    <reaction evidence="1 9 10">
        <text>[protein]-peptidylproline (omega=180) = [protein]-peptidylproline (omega=0)</text>
        <dbReference type="Rhea" id="RHEA:16237"/>
        <dbReference type="Rhea" id="RHEA-COMP:10747"/>
        <dbReference type="Rhea" id="RHEA-COMP:10748"/>
        <dbReference type="ChEBI" id="CHEBI:83833"/>
        <dbReference type="ChEBI" id="CHEBI:83834"/>
        <dbReference type="EC" id="5.2.1.8"/>
    </reaction>
</comment>
<dbReference type="EMBL" id="JACDUS010000014">
    <property type="protein sequence ID" value="MBA2882903.1"/>
    <property type="molecule type" value="Genomic_DNA"/>
</dbReference>
<reference evidence="12 13" key="1">
    <citation type="submission" date="2020-07" db="EMBL/GenBank/DDBJ databases">
        <title>Genomic Encyclopedia of Type Strains, Phase IV (KMG-IV): sequencing the most valuable type-strain genomes for metagenomic binning, comparative biology and taxonomic classification.</title>
        <authorList>
            <person name="Goeker M."/>
        </authorList>
    </citation>
    <scope>NUCLEOTIDE SEQUENCE [LARGE SCALE GENOMIC DNA]</scope>
    <source>
        <strain evidence="12 13">DSM 17721</strain>
    </source>
</reference>
<proteinExistence type="inferred from homology"/>
<dbReference type="InterPro" id="IPR001179">
    <property type="entry name" value="PPIase_FKBP_dom"/>
</dbReference>
<evidence type="ECO:0000256" key="10">
    <source>
        <dbReference type="RuleBase" id="RU003915"/>
    </source>
</evidence>
<evidence type="ECO:0000256" key="5">
    <source>
        <dbReference type="ARBA" id="ARBA00023110"/>
    </source>
</evidence>
<name>A0A7W0HM26_9BACT</name>
<dbReference type="SUPFAM" id="SSF54534">
    <property type="entry name" value="FKBP-like"/>
    <property type="match status" value="1"/>
</dbReference>
<evidence type="ECO:0000256" key="2">
    <source>
        <dbReference type="ARBA" id="ARBA00004496"/>
    </source>
</evidence>
<protein>
    <recommendedName>
        <fullName evidence="10">Peptidyl-prolyl cis-trans isomerase</fullName>
        <ecNumber evidence="10">5.2.1.8</ecNumber>
    </recommendedName>
</protein>
<evidence type="ECO:0000313" key="13">
    <source>
        <dbReference type="Proteomes" id="UP000525298"/>
    </source>
</evidence>
<comment type="subcellular location">
    <subcellularLocation>
        <location evidence="2">Cytoplasm</location>
    </subcellularLocation>
</comment>
<dbReference type="AlphaFoldDB" id="A0A7W0HM26"/>
<evidence type="ECO:0000256" key="4">
    <source>
        <dbReference type="ARBA" id="ARBA00022490"/>
    </source>
</evidence>
<comment type="caution">
    <text evidence="12">The sequence shown here is derived from an EMBL/GenBank/DDBJ whole genome shotgun (WGS) entry which is preliminary data.</text>
</comment>
<dbReference type="EC" id="5.2.1.8" evidence="10"/>
<dbReference type="PANTHER" id="PTHR47861:SF3">
    <property type="entry name" value="FKBP-TYPE PEPTIDYL-PROLYL CIS-TRANS ISOMERASE SLYD"/>
    <property type="match status" value="1"/>
</dbReference>
<evidence type="ECO:0000256" key="3">
    <source>
        <dbReference type="ARBA" id="ARBA00006577"/>
    </source>
</evidence>
<dbReference type="RefSeq" id="WP_181552525.1">
    <property type="nucleotide sequence ID" value="NZ_JACDUS010000014.1"/>
</dbReference>
<keyword evidence="4" id="KW-0963">Cytoplasm</keyword>
<evidence type="ECO:0000256" key="8">
    <source>
        <dbReference type="ARBA" id="ARBA00037071"/>
    </source>
</evidence>
<evidence type="ECO:0000256" key="6">
    <source>
        <dbReference type="ARBA" id="ARBA00023186"/>
    </source>
</evidence>
<feature type="domain" description="PPIase FKBP-type" evidence="11">
    <location>
        <begin position="7"/>
        <end position="71"/>
    </location>
</feature>
<dbReference type="GO" id="GO:0003755">
    <property type="term" value="F:peptidyl-prolyl cis-trans isomerase activity"/>
    <property type="evidence" value="ECO:0007669"/>
    <property type="project" value="UniProtKB-UniRule"/>
</dbReference>
<dbReference type="Gene3D" id="3.10.50.40">
    <property type="match status" value="1"/>
</dbReference>